<dbReference type="Proteomes" id="UP000027936">
    <property type="component" value="Unassembled WGS sequence"/>
</dbReference>
<accession>A0A072NQY3</accession>
<keyword evidence="1" id="KW-0812">Transmembrane</keyword>
<reference evidence="2 3" key="1">
    <citation type="submission" date="2014-04" db="EMBL/GenBank/DDBJ databases">
        <title>Draft genome sequence of Bacillus azotoformans MEV2011, a (co-) denitrifying strain unable to grow in the presence of oxygen.</title>
        <authorList>
            <person name="Nielsen M."/>
            <person name="Schreiber L."/>
            <person name="Finster K."/>
            <person name="Schramm A."/>
        </authorList>
    </citation>
    <scope>NUCLEOTIDE SEQUENCE [LARGE SCALE GENOMIC DNA]</scope>
    <source>
        <strain evidence="2 3">MEV2011</strain>
    </source>
</reference>
<dbReference type="EMBL" id="JJRY01000003">
    <property type="protein sequence ID" value="KEF39612.1"/>
    <property type="molecule type" value="Genomic_DNA"/>
</dbReference>
<name>A0A072NQY3_SCHAZ</name>
<protein>
    <submittedName>
        <fullName evidence="2">Uncharacterized protein</fullName>
    </submittedName>
</protein>
<feature type="transmembrane region" description="Helical" evidence="1">
    <location>
        <begin position="14"/>
        <end position="35"/>
    </location>
</feature>
<dbReference type="AlphaFoldDB" id="A0A072NQY3"/>
<dbReference type="PATRIC" id="fig|1348973.3.peg.1357"/>
<feature type="transmembrane region" description="Helical" evidence="1">
    <location>
        <begin position="42"/>
        <end position="63"/>
    </location>
</feature>
<feature type="transmembrane region" description="Helical" evidence="1">
    <location>
        <begin position="83"/>
        <end position="103"/>
    </location>
</feature>
<sequence length="108" mass="12866">MIAFTYYSSSIPKWGVGLFCSMLIITVIFGLLSLFQKKISPFMNIFVIIFPFLILVVSFLYSMGRPYGNEIQWFFIELTHFKIWSVFVAIGCLYIIFWWFLYFSSYKK</sequence>
<evidence type="ECO:0000256" key="1">
    <source>
        <dbReference type="SAM" id="Phobius"/>
    </source>
</evidence>
<comment type="caution">
    <text evidence="2">The sequence shown here is derived from an EMBL/GenBank/DDBJ whole genome shotgun (WGS) entry which is preliminary data.</text>
</comment>
<organism evidence="2 3">
    <name type="scientific">Schinkia azotoformans MEV2011</name>
    <dbReference type="NCBI Taxonomy" id="1348973"/>
    <lineage>
        <taxon>Bacteria</taxon>
        <taxon>Bacillati</taxon>
        <taxon>Bacillota</taxon>
        <taxon>Bacilli</taxon>
        <taxon>Bacillales</taxon>
        <taxon>Bacillaceae</taxon>
        <taxon>Calidifontibacillus/Schinkia group</taxon>
        <taxon>Schinkia</taxon>
    </lineage>
</organism>
<proteinExistence type="predicted"/>
<keyword evidence="1" id="KW-1133">Transmembrane helix</keyword>
<evidence type="ECO:0000313" key="3">
    <source>
        <dbReference type="Proteomes" id="UP000027936"/>
    </source>
</evidence>
<evidence type="ECO:0000313" key="2">
    <source>
        <dbReference type="EMBL" id="KEF39612.1"/>
    </source>
</evidence>
<keyword evidence="1" id="KW-0472">Membrane</keyword>
<gene>
    <name evidence="2" type="ORF">M670_01389</name>
</gene>